<feature type="non-terminal residue" evidence="2">
    <location>
        <position position="1"/>
    </location>
</feature>
<name>A0A2M8KUY0_9BACT</name>
<dbReference type="Proteomes" id="UP000231569">
    <property type="component" value="Unassembled WGS sequence"/>
</dbReference>
<comment type="caution">
    <text evidence="2">The sequence shown here is derived from an EMBL/GenBank/DDBJ whole genome shotgun (WGS) entry which is preliminary data.</text>
</comment>
<evidence type="ECO:0000313" key="3">
    <source>
        <dbReference type="Proteomes" id="UP000231569"/>
    </source>
</evidence>
<evidence type="ECO:0000256" key="1">
    <source>
        <dbReference type="SAM" id="Phobius"/>
    </source>
</evidence>
<accession>A0A2M8KUY0</accession>
<evidence type="ECO:0008006" key="4">
    <source>
        <dbReference type="Google" id="ProtNLM"/>
    </source>
</evidence>
<evidence type="ECO:0000313" key="2">
    <source>
        <dbReference type="EMBL" id="PJE63711.1"/>
    </source>
</evidence>
<dbReference type="EMBL" id="PFEE01000039">
    <property type="protein sequence ID" value="PJE63711.1"/>
    <property type="molecule type" value="Genomic_DNA"/>
</dbReference>
<sequence length="312" mass="33555">KYSFEVLINGKTLHTYDLTTFSNNDVFGNQPPLFGKVVQKNLKPYGDVLVQLRFPDINKTQTYTAITNASGSWIIAVPIVKSDKGELKQLAPDDMVELRFTDGQKTTLLLATVGQTAPLRTVILGQQYNLNTDDSVLGEYTQTATKLQKNLQILFPQEGAGVPSRFIRARGIAQPNTAITIAISPVTGTTATVRSDETGAWSYQNALPLRAGDYTLTASSLVEQSSTLVHFTVTKEGEQVLGEATGSATITPSISPDITTVPSVTQPQVTQIPTLMPVTPSPAIPSTGSFNNHMLIIAASAFSLLGLVLLLY</sequence>
<reference evidence="3" key="1">
    <citation type="submission" date="2017-09" db="EMBL/GenBank/DDBJ databases">
        <title>Depth-based differentiation of microbial function through sediment-hosted aquifers and enrichment of novel symbionts in the deep terrestrial subsurface.</title>
        <authorList>
            <person name="Probst A.J."/>
            <person name="Ladd B."/>
            <person name="Jarett J.K."/>
            <person name="Geller-Mcgrath D.E."/>
            <person name="Sieber C.M.K."/>
            <person name="Emerson J.B."/>
            <person name="Anantharaman K."/>
            <person name="Thomas B.C."/>
            <person name="Malmstrom R."/>
            <person name="Stieglmeier M."/>
            <person name="Klingl A."/>
            <person name="Woyke T."/>
            <person name="Ryan C.M."/>
            <person name="Banfield J.F."/>
        </authorList>
    </citation>
    <scope>NUCLEOTIDE SEQUENCE [LARGE SCALE GENOMIC DNA]</scope>
</reference>
<organism evidence="2 3">
    <name type="scientific">Candidatus Roizmanbacteria bacterium CG10_big_fil_rev_8_21_14_0_10_45_7</name>
    <dbReference type="NCBI Taxonomy" id="1974854"/>
    <lineage>
        <taxon>Bacteria</taxon>
        <taxon>Candidatus Roizmaniibacteriota</taxon>
    </lineage>
</organism>
<feature type="transmembrane region" description="Helical" evidence="1">
    <location>
        <begin position="293"/>
        <end position="311"/>
    </location>
</feature>
<protein>
    <recommendedName>
        <fullName evidence="4">Bacterial Ig-like domain-containing protein</fullName>
    </recommendedName>
</protein>
<keyword evidence="1" id="KW-1133">Transmembrane helix</keyword>
<keyword evidence="1" id="KW-0812">Transmembrane</keyword>
<dbReference type="AlphaFoldDB" id="A0A2M8KUY0"/>
<gene>
    <name evidence="2" type="ORF">COU89_01785</name>
</gene>
<proteinExistence type="predicted"/>
<keyword evidence="1" id="KW-0472">Membrane</keyword>